<dbReference type="InterPro" id="IPR003594">
    <property type="entry name" value="HATPase_dom"/>
</dbReference>
<comment type="caution">
    <text evidence="3">The sequence shown here is derived from an EMBL/GenBank/DDBJ whole genome shotgun (WGS) entry which is preliminary data.</text>
</comment>
<dbReference type="SUPFAM" id="SSF55874">
    <property type="entry name" value="ATPase domain of HSP90 chaperone/DNA topoisomerase II/histidine kinase"/>
    <property type="match status" value="1"/>
</dbReference>
<dbReference type="InterPro" id="IPR036890">
    <property type="entry name" value="HATPase_C_sf"/>
</dbReference>
<proteinExistence type="predicted"/>
<accession>A0A6P0DQZ8</accession>
<gene>
    <name evidence="3" type="ORF">GUK36_36345</name>
</gene>
<evidence type="ECO:0000259" key="2">
    <source>
        <dbReference type="SMART" id="SM00387"/>
    </source>
</evidence>
<feature type="coiled-coil region" evidence="1">
    <location>
        <begin position="4"/>
        <end position="31"/>
    </location>
</feature>
<evidence type="ECO:0000256" key="1">
    <source>
        <dbReference type="SAM" id="Coils"/>
    </source>
</evidence>
<dbReference type="AlphaFoldDB" id="A0A6P0DQZ8"/>
<dbReference type="RefSeq" id="WP_164000562.1">
    <property type="nucleotide sequence ID" value="NZ_WXXP01000043.1"/>
</dbReference>
<dbReference type="Proteomes" id="UP000471409">
    <property type="component" value="Unassembled WGS sequence"/>
</dbReference>
<dbReference type="Gene3D" id="3.30.565.10">
    <property type="entry name" value="Histidine kinase-like ATPase, C-terminal domain"/>
    <property type="match status" value="1"/>
</dbReference>
<dbReference type="SMART" id="SM00387">
    <property type="entry name" value="HATPase_c"/>
    <property type="match status" value="1"/>
</dbReference>
<evidence type="ECO:0000313" key="3">
    <source>
        <dbReference type="EMBL" id="NEK54777.1"/>
    </source>
</evidence>
<dbReference type="EMBL" id="WXXP01000043">
    <property type="protein sequence ID" value="NEK54777.1"/>
    <property type="molecule type" value="Genomic_DNA"/>
</dbReference>
<organism evidence="3 4">
    <name type="scientific">Rhizobium leguminosarum</name>
    <dbReference type="NCBI Taxonomy" id="384"/>
    <lineage>
        <taxon>Bacteria</taxon>
        <taxon>Pseudomonadati</taxon>
        <taxon>Pseudomonadota</taxon>
        <taxon>Alphaproteobacteria</taxon>
        <taxon>Hyphomicrobiales</taxon>
        <taxon>Rhizobiaceae</taxon>
        <taxon>Rhizobium/Agrobacterium group</taxon>
        <taxon>Rhizobium</taxon>
    </lineage>
</organism>
<reference evidence="3 4" key="1">
    <citation type="submission" date="2020-01" db="EMBL/GenBank/DDBJ databases">
        <title>Rhizobium genotypes associated with high levels of biological nitrogen fixation by grain legumes in a temperate-maritime cropping system.</title>
        <authorList>
            <person name="Maluk M."/>
            <person name="Francesc Ferrando Molina F."/>
            <person name="Lopez Del Egido L."/>
            <person name="Lafos M."/>
            <person name="Langarica-Fuentes A."/>
            <person name="Gebre Yohannes G."/>
            <person name="Young M.W."/>
            <person name="Martin P."/>
            <person name="Gantlett R."/>
            <person name="Kenicer G."/>
            <person name="Hawes C."/>
            <person name="Begg G.S."/>
            <person name="Quilliam R.S."/>
            <person name="Squire G.R."/>
            <person name="Poole P.S."/>
            <person name="Young P.W."/>
            <person name="Iannetta P.M."/>
            <person name="James E.K."/>
        </authorList>
    </citation>
    <scope>NUCLEOTIDE SEQUENCE [LARGE SCALE GENOMIC DNA]</scope>
    <source>
        <strain evidence="3 4">JHI944</strain>
    </source>
</reference>
<keyword evidence="1" id="KW-0175">Coiled coil</keyword>
<protein>
    <recommendedName>
        <fullName evidence="2">Histidine kinase/HSP90-like ATPase domain-containing protein</fullName>
    </recommendedName>
</protein>
<sequence length="285" mass="31804">MMTIRQSIASNEELRESVEELAAEISELCDGDRTCLSTKDRPAPLASIAASVVKLRDYGQVNCDEDIEGLRDYMAFFEHEATNRMFGARLQMEIVHASLRGDRLIKHVKLALECLSHFEGLSRKLREFALVTSSSAPTSLETIDLVQSCQRAIDCEIGGNTQYSETVIFETSDCPTCMRTLDPELPPIIFRNLIKNALIHGMPGGRINVTFESDGTFTIINRAPLVSLENSKNLTQKYRRGVTNAQGSGIGLYLVRKSVEKLGGVLKFPKHIENDHFTVTVHFPR</sequence>
<dbReference type="Pfam" id="PF02518">
    <property type="entry name" value="HATPase_c"/>
    <property type="match status" value="1"/>
</dbReference>
<feature type="domain" description="Histidine kinase/HSP90-like ATPase" evidence="2">
    <location>
        <begin position="181"/>
        <end position="285"/>
    </location>
</feature>
<dbReference type="CDD" id="cd00075">
    <property type="entry name" value="HATPase"/>
    <property type="match status" value="1"/>
</dbReference>
<name>A0A6P0DQZ8_RHILE</name>
<evidence type="ECO:0000313" key="4">
    <source>
        <dbReference type="Proteomes" id="UP000471409"/>
    </source>
</evidence>